<comment type="function">
    <text evidence="6">Specifically deaminates adenosine-37 to inosine in tRNA-Ala.</text>
</comment>
<evidence type="ECO:0000256" key="7">
    <source>
        <dbReference type="ARBA" id="ARBA00038326"/>
    </source>
</evidence>
<keyword evidence="3" id="KW-0378">Hydrolase</keyword>
<evidence type="ECO:0000256" key="8">
    <source>
        <dbReference type="ARBA" id="ARBA00038940"/>
    </source>
</evidence>
<proteinExistence type="inferred from homology"/>
<keyword evidence="15" id="KW-1185">Reference proteome</keyword>
<evidence type="ECO:0000313" key="15">
    <source>
        <dbReference type="Proteomes" id="UP001208570"/>
    </source>
</evidence>
<gene>
    <name evidence="14" type="ORF">LSH36_224g05025</name>
</gene>
<evidence type="ECO:0000256" key="10">
    <source>
        <dbReference type="ARBA" id="ARBA00041760"/>
    </source>
</evidence>
<dbReference type="Proteomes" id="UP001208570">
    <property type="component" value="Unassembled WGS sequence"/>
</dbReference>
<evidence type="ECO:0000256" key="3">
    <source>
        <dbReference type="ARBA" id="ARBA00022801"/>
    </source>
</evidence>
<dbReference type="AlphaFoldDB" id="A0AAD9JML1"/>
<feature type="region of interest" description="Disordered" evidence="12">
    <location>
        <begin position="392"/>
        <end position="414"/>
    </location>
</feature>
<dbReference type="PANTHER" id="PTHR46516:SF1">
    <property type="entry name" value="TRNA-SPECIFIC ADENOSINE DEAMINASE 1"/>
    <property type="match status" value="1"/>
</dbReference>
<evidence type="ECO:0000256" key="6">
    <source>
        <dbReference type="ARBA" id="ARBA00037784"/>
    </source>
</evidence>
<evidence type="ECO:0000256" key="12">
    <source>
        <dbReference type="SAM" id="MobiDB-lite"/>
    </source>
</evidence>
<dbReference type="PROSITE" id="PS50141">
    <property type="entry name" value="A_DEAMIN_EDITASE"/>
    <property type="match status" value="1"/>
</dbReference>
<keyword evidence="2" id="KW-0479">Metal-binding</keyword>
<organism evidence="14 15">
    <name type="scientific">Paralvinella palmiformis</name>
    <dbReference type="NCBI Taxonomy" id="53620"/>
    <lineage>
        <taxon>Eukaryota</taxon>
        <taxon>Metazoa</taxon>
        <taxon>Spiralia</taxon>
        <taxon>Lophotrochozoa</taxon>
        <taxon>Annelida</taxon>
        <taxon>Polychaeta</taxon>
        <taxon>Sedentaria</taxon>
        <taxon>Canalipalpata</taxon>
        <taxon>Terebellida</taxon>
        <taxon>Terebelliformia</taxon>
        <taxon>Alvinellidae</taxon>
        <taxon>Paralvinella</taxon>
    </lineage>
</organism>
<reference evidence="14" key="1">
    <citation type="journal article" date="2023" name="Mol. Biol. Evol.">
        <title>Third-Generation Sequencing Reveals the Adaptive Role of the Epigenome in Three Deep-Sea Polychaetes.</title>
        <authorList>
            <person name="Perez M."/>
            <person name="Aroh O."/>
            <person name="Sun Y."/>
            <person name="Lan Y."/>
            <person name="Juniper S.K."/>
            <person name="Young C.R."/>
            <person name="Angers B."/>
            <person name="Qian P.Y."/>
        </authorList>
    </citation>
    <scope>NUCLEOTIDE SEQUENCE</scope>
    <source>
        <strain evidence="14">P08H-3</strain>
    </source>
</reference>
<sequence length="456" mass="51412">MARHNYNNLFADKISYVCCNHYKQFVKKTGKPQNDREWTVLAAVVAELCVDPVPGIVVEGELCDSNHVLISLVDILQSCNRINTRVTCHLTRHWIKVSRPEQAQLQRFLYTELQQVYHGNDSDYIERCAQGEVKCRIKSGVHFHFYTSHIPCGDAAIFPLMEDIPYCDVTDLIGEAASSSNAMDVDYHKRHISEMDEDGCSAPKRFHQTADHHHVKKNQYSKVEASDSKSFTDCSNLTTIADCEDGKLSSENNTCLQTDTKDVLHYDTHRTGAKCVSQDPGESRDPDLASHLHHVTGVLRTKPGRGDRTLSMSCSDKLSLWNLVGVQGALITVFIPEPIYLDTITVGRCSSNLDAIKRAIVERTKLVTDLPALYHHHRVIILQATHKFEQSRESVESNGQGKKTGPSAASHHPTSETYLDYKACAVQYQQAKKAIYKLYDTWKLTPCDYHKFTVTD</sequence>
<comment type="caution">
    <text evidence="14">The sequence shown here is derived from an EMBL/GenBank/DDBJ whole genome shotgun (WGS) entry which is preliminary data.</text>
</comment>
<evidence type="ECO:0000256" key="4">
    <source>
        <dbReference type="ARBA" id="ARBA00022833"/>
    </source>
</evidence>
<dbReference type="GO" id="GO:0003723">
    <property type="term" value="F:RNA binding"/>
    <property type="evidence" value="ECO:0007669"/>
    <property type="project" value="InterPro"/>
</dbReference>
<dbReference type="EMBL" id="JAODUP010000224">
    <property type="protein sequence ID" value="KAK2156004.1"/>
    <property type="molecule type" value="Genomic_DNA"/>
</dbReference>
<evidence type="ECO:0000256" key="1">
    <source>
        <dbReference type="ARBA" id="ARBA00022694"/>
    </source>
</evidence>
<dbReference type="PANTHER" id="PTHR46516">
    <property type="entry name" value="TRNA-SPECIFIC ADENOSINE DEAMINASE 1"/>
    <property type="match status" value="1"/>
</dbReference>
<evidence type="ECO:0000313" key="14">
    <source>
        <dbReference type="EMBL" id="KAK2156004.1"/>
    </source>
</evidence>
<dbReference type="GO" id="GO:0043829">
    <property type="term" value="F:tRNA-specific adenosine-37 deaminase activity"/>
    <property type="evidence" value="ECO:0007669"/>
    <property type="project" value="UniProtKB-EC"/>
</dbReference>
<keyword evidence="1" id="KW-0819">tRNA processing</keyword>
<dbReference type="GO" id="GO:0046872">
    <property type="term" value="F:metal ion binding"/>
    <property type="evidence" value="ECO:0007669"/>
    <property type="project" value="UniProtKB-KW"/>
</dbReference>
<accession>A0AAD9JML1</accession>
<evidence type="ECO:0000259" key="13">
    <source>
        <dbReference type="PROSITE" id="PS50141"/>
    </source>
</evidence>
<keyword evidence="4" id="KW-0862">Zinc</keyword>
<comment type="catalytic activity">
    <reaction evidence="11">
        <text>adenosine(37) in tRNA(Ala) + H2O + H(+) = inosine(37) in tRNA(Ala) + NH4(+)</text>
        <dbReference type="Rhea" id="RHEA:50968"/>
        <dbReference type="Rhea" id="RHEA-COMP:12855"/>
        <dbReference type="Rhea" id="RHEA-COMP:12856"/>
        <dbReference type="ChEBI" id="CHEBI:15377"/>
        <dbReference type="ChEBI" id="CHEBI:15378"/>
        <dbReference type="ChEBI" id="CHEBI:28938"/>
        <dbReference type="ChEBI" id="CHEBI:74411"/>
        <dbReference type="ChEBI" id="CHEBI:82852"/>
        <dbReference type="EC" id="3.5.4.34"/>
    </reaction>
</comment>
<dbReference type="GO" id="GO:0008033">
    <property type="term" value="P:tRNA processing"/>
    <property type="evidence" value="ECO:0007669"/>
    <property type="project" value="UniProtKB-KW"/>
</dbReference>
<evidence type="ECO:0000256" key="11">
    <source>
        <dbReference type="ARBA" id="ARBA00047635"/>
    </source>
</evidence>
<feature type="domain" description="A to I editase" evidence="13">
    <location>
        <begin position="105"/>
        <end position="381"/>
    </location>
</feature>
<evidence type="ECO:0000256" key="5">
    <source>
        <dbReference type="ARBA" id="ARBA00037026"/>
    </source>
</evidence>
<evidence type="ECO:0000256" key="2">
    <source>
        <dbReference type="ARBA" id="ARBA00022723"/>
    </source>
</evidence>
<protein>
    <recommendedName>
        <fullName evidence="9">tRNA-specific adenosine deaminase 1</fullName>
        <ecNumber evidence="8">3.5.4.34</ecNumber>
    </recommendedName>
    <alternativeName>
        <fullName evidence="10">tRNA-specific adenosine-37 deaminase</fullName>
    </alternativeName>
</protein>
<comment type="similarity">
    <text evidence="7">Belongs to the ADAT1 family.</text>
</comment>
<dbReference type="SMART" id="SM00552">
    <property type="entry name" value="ADEAMc"/>
    <property type="match status" value="1"/>
</dbReference>
<dbReference type="EC" id="3.5.4.34" evidence="8"/>
<dbReference type="InterPro" id="IPR002466">
    <property type="entry name" value="A_deamin"/>
</dbReference>
<comment type="cofactor">
    <cofactor evidence="5">
        <name>1D-myo-inositol hexakisphosphate</name>
        <dbReference type="ChEBI" id="CHEBI:58130"/>
    </cofactor>
</comment>
<evidence type="ECO:0000256" key="9">
    <source>
        <dbReference type="ARBA" id="ARBA00040502"/>
    </source>
</evidence>
<name>A0AAD9JML1_9ANNE</name>
<dbReference type="Pfam" id="PF02137">
    <property type="entry name" value="A_deamin"/>
    <property type="match status" value="1"/>
</dbReference>